<proteinExistence type="predicted"/>
<sequence>MITLKNIAPILLFILLISFSQACCTGNFGQHADSLFLVTEHVEVNYDLKSPDEKHFLPYVLEEVSGLTFKSPNSVLAVDDESGRVYEYNLNKKDITHSIQFYKSDDYEGVELLKKHVYVLKSDGDIFRFPYTSKKELIADKFENAFTSKNDTEGLGFDLKNNQLIIACKEEGSLSDNQTNGRAFYAINLDSMTLIERPLFTIGPDQLKRFWEQNRSFEYNKDRIKFKPSAIATHPISGHYYILSSVGKMLVVVNKNGLIQATYPISPRILGQPEGLCFSPEGTMYISSEGEGDRGYILTFKMNKPD</sequence>
<reference evidence="5 6" key="1">
    <citation type="submission" date="2017-06" db="EMBL/GenBank/DDBJ databases">
        <authorList>
            <person name="Kim H.J."/>
            <person name="Triplett B.A."/>
        </authorList>
    </citation>
    <scope>NUCLEOTIDE SEQUENCE [LARGE SCALE GENOMIC DNA]</scope>
    <source>
        <strain evidence="5 6">DSM 19307</strain>
    </source>
</reference>
<dbReference type="InterPro" id="IPR011044">
    <property type="entry name" value="Quino_amine_DH_bsu"/>
</dbReference>
<dbReference type="SUPFAM" id="SSF50969">
    <property type="entry name" value="YVTN repeat-like/Quinoprotein amine dehydrogenase"/>
    <property type="match status" value="1"/>
</dbReference>
<evidence type="ECO:0000256" key="4">
    <source>
        <dbReference type="SAM" id="SignalP"/>
    </source>
</evidence>
<dbReference type="Proteomes" id="UP000198393">
    <property type="component" value="Unassembled WGS sequence"/>
</dbReference>
<dbReference type="AlphaFoldDB" id="A0A239IE83"/>
<dbReference type="RefSeq" id="WP_089356371.1">
    <property type="nucleotide sequence ID" value="NZ_FZPD01000003.1"/>
</dbReference>
<keyword evidence="3" id="KW-0472">Membrane</keyword>
<gene>
    <name evidence="5" type="ORF">SAMN05421640_1625</name>
</gene>
<protein>
    <submittedName>
        <fullName evidence="5">SdiA-regulated</fullName>
    </submittedName>
</protein>
<dbReference type="InterPro" id="IPR009722">
    <property type="entry name" value="YjiK/CarP"/>
</dbReference>
<evidence type="ECO:0000256" key="2">
    <source>
        <dbReference type="ARBA" id="ARBA00022475"/>
    </source>
</evidence>
<organism evidence="5 6">
    <name type="scientific">Ekhidna lutea</name>
    <dbReference type="NCBI Taxonomy" id="447679"/>
    <lineage>
        <taxon>Bacteria</taxon>
        <taxon>Pseudomonadati</taxon>
        <taxon>Bacteroidota</taxon>
        <taxon>Cytophagia</taxon>
        <taxon>Cytophagales</taxon>
        <taxon>Reichenbachiellaceae</taxon>
        <taxon>Ekhidna</taxon>
    </lineage>
</organism>
<evidence type="ECO:0000256" key="1">
    <source>
        <dbReference type="ARBA" id="ARBA00004236"/>
    </source>
</evidence>
<dbReference type="GO" id="GO:0005886">
    <property type="term" value="C:plasma membrane"/>
    <property type="evidence" value="ECO:0007669"/>
    <property type="project" value="UniProtKB-SubCell"/>
</dbReference>
<feature type="chain" id="PRO_5013394396" evidence="4">
    <location>
        <begin position="23"/>
        <end position="306"/>
    </location>
</feature>
<evidence type="ECO:0000313" key="5">
    <source>
        <dbReference type="EMBL" id="SNS91865.1"/>
    </source>
</evidence>
<dbReference type="OrthoDB" id="5292493at2"/>
<evidence type="ECO:0000256" key="3">
    <source>
        <dbReference type="ARBA" id="ARBA00023136"/>
    </source>
</evidence>
<feature type="signal peptide" evidence="4">
    <location>
        <begin position="1"/>
        <end position="22"/>
    </location>
</feature>
<dbReference type="Pfam" id="PF06977">
    <property type="entry name" value="SdiA-regulated"/>
    <property type="match status" value="1"/>
</dbReference>
<name>A0A239IE83_EKHLU</name>
<comment type="subcellular location">
    <subcellularLocation>
        <location evidence="1">Cell membrane</location>
    </subcellularLocation>
</comment>
<accession>A0A239IE83</accession>
<keyword evidence="2" id="KW-1003">Cell membrane</keyword>
<dbReference type="PROSITE" id="PS51257">
    <property type="entry name" value="PROKAR_LIPOPROTEIN"/>
    <property type="match status" value="1"/>
</dbReference>
<evidence type="ECO:0000313" key="6">
    <source>
        <dbReference type="Proteomes" id="UP000198393"/>
    </source>
</evidence>
<dbReference type="EMBL" id="FZPD01000003">
    <property type="protein sequence ID" value="SNS91865.1"/>
    <property type="molecule type" value="Genomic_DNA"/>
</dbReference>
<keyword evidence="6" id="KW-1185">Reference proteome</keyword>
<keyword evidence="4" id="KW-0732">Signal</keyword>